<dbReference type="SMART" id="SM00220">
    <property type="entry name" value="S_TKc"/>
    <property type="match status" value="1"/>
</dbReference>
<dbReference type="FunFam" id="1.10.510.10:FF:001849">
    <property type="match status" value="1"/>
</dbReference>
<evidence type="ECO:0000259" key="12">
    <source>
        <dbReference type="PROSITE" id="PS50011"/>
    </source>
</evidence>
<dbReference type="InterPro" id="IPR011009">
    <property type="entry name" value="Kinase-like_dom_sf"/>
</dbReference>
<dbReference type="InterPro" id="IPR050117">
    <property type="entry name" value="MAPK"/>
</dbReference>
<protein>
    <recommendedName>
        <fullName evidence="2">non-specific serine/threonine protein kinase</fullName>
        <ecNumber evidence="2">2.7.11.1</ecNumber>
    </recommendedName>
</protein>
<dbReference type="EMBL" id="JAHRHJ020000113">
    <property type="protein sequence ID" value="KAH9294444.1"/>
    <property type="molecule type" value="Genomic_DNA"/>
</dbReference>
<comment type="catalytic activity">
    <reaction evidence="9">
        <text>L-seryl-[protein] + ATP = O-phospho-L-seryl-[protein] + ADP + H(+)</text>
        <dbReference type="Rhea" id="RHEA:17989"/>
        <dbReference type="Rhea" id="RHEA-COMP:9863"/>
        <dbReference type="Rhea" id="RHEA-COMP:11604"/>
        <dbReference type="ChEBI" id="CHEBI:15378"/>
        <dbReference type="ChEBI" id="CHEBI:29999"/>
        <dbReference type="ChEBI" id="CHEBI:30616"/>
        <dbReference type="ChEBI" id="CHEBI:83421"/>
        <dbReference type="ChEBI" id="CHEBI:456216"/>
        <dbReference type="EC" id="2.7.11.1"/>
    </reaction>
</comment>
<dbReference type="Proteomes" id="UP000824469">
    <property type="component" value="Unassembled WGS sequence"/>
</dbReference>
<dbReference type="EC" id="2.7.11.1" evidence="2"/>
<evidence type="ECO:0000256" key="11">
    <source>
        <dbReference type="SAM" id="MobiDB-lite"/>
    </source>
</evidence>
<dbReference type="FunFam" id="1.10.510.10:FF:000405">
    <property type="entry name" value="Mitogen-activated protein kinase"/>
    <property type="match status" value="1"/>
</dbReference>
<evidence type="ECO:0000313" key="14">
    <source>
        <dbReference type="Proteomes" id="UP000824469"/>
    </source>
</evidence>
<keyword evidence="14" id="KW-1185">Reference proteome</keyword>
<dbReference type="OMA" id="IMQFRIR"/>
<feature type="binding site" evidence="10">
    <location>
        <position position="62"/>
    </location>
    <ligand>
        <name>ATP</name>
        <dbReference type="ChEBI" id="CHEBI:30616"/>
    </ligand>
</feature>
<dbReference type="InterPro" id="IPR017441">
    <property type="entry name" value="Protein_kinase_ATP_BS"/>
</dbReference>
<dbReference type="InterPro" id="IPR000719">
    <property type="entry name" value="Prot_kinase_dom"/>
</dbReference>
<evidence type="ECO:0000256" key="9">
    <source>
        <dbReference type="ARBA" id="ARBA00048679"/>
    </source>
</evidence>
<dbReference type="AlphaFoldDB" id="A0AA38F6K0"/>
<evidence type="ECO:0000256" key="8">
    <source>
        <dbReference type="ARBA" id="ARBA00047899"/>
    </source>
</evidence>
<feature type="domain" description="Protein kinase" evidence="12">
    <location>
        <begin position="32"/>
        <end position="358"/>
    </location>
</feature>
<sequence>IDRRRGTMQQDQRRKNSAETEFFTEYGGASRYKIQEVIGKGSYGVVCSAIDTHTGEKVAIKKITNIFEHLSDATRILREIKLLRLLRHPDIVEIKHIMLPPSQREFKDIYVVFELMESDLHQVIKANDDLTPEHYQFFLYQLLRALKYIHTANVFHRDLKPKNVLANADCKLKICDFGLARVAFSDTPTAIFWTDYVATRWYRAPELCGSFFSKYTPAIDIWSIGCIFAEVLTGKPLFPGKNVVHQLDLMTDLLGTPSPETIARALAHPYFKGLAKVEREPVAQPITKMEFEFERRRVTKDDRQFSHLEEHYGKGGPVPPLDRQHSSLPRSSIIYLKSIRPLARESDIQVLLGIMQFRIRNEATRGFREKVKQQQERSSGNMKVPLQPSQKDL</sequence>
<reference evidence="13 14" key="1">
    <citation type="journal article" date="2021" name="Nat. Plants">
        <title>The Taxus genome provides insights into paclitaxel biosynthesis.</title>
        <authorList>
            <person name="Xiong X."/>
            <person name="Gou J."/>
            <person name="Liao Q."/>
            <person name="Li Y."/>
            <person name="Zhou Q."/>
            <person name="Bi G."/>
            <person name="Li C."/>
            <person name="Du R."/>
            <person name="Wang X."/>
            <person name="Sun T."/>
            <person name="Guo L."/>
            <person name="Liang H."/>
            <person name="Lu P."/>
            <person name="Wu Y."/>
            <person name="Zhang Z."/>
            <person name="Ro D.K."/>
            <person name="Shang Y."/>
            <person name="Huang S."/>
            <person name="Yan J."/>
        </authorList>
    </citation>
    <scope>NUCLEOTIDE SEQUENCE [LARGE SCALE GENOMIC DNA]</scope>
    <source>
        <strain evidence="13">Ta-2019</strain>
    </source>
</reference>
<comment type="similarity">
    <text evidence="1">Belongs to the protein kinase superfamily. CMGC Ser/Thr protein kinase family. MAP kinase subfamily.</text>
</comment>
<evidence type="ECO:0000256" key="3">
    <source>
        <dbReference type="ARBA" id="ARBA00022527"/>
    </source>
</evidence>
<name>A0AA38F6K0_TAXCH</name>
<proteinExistence type="inferred from homology"/>
<dbReference type="Gene3D" id="3.30.200.20">
    <property type="entry name" value="Phosphorylase Kinase, domain 1"/>
    <property type="match status" value="1"/>
</dbReference>
<keyword evidence="5 10" id="KW-0547">Nucleotide-binding</keyword>
<dbReference type="PROSITE" id="PS00107">
    <property type="entry name" value="PROTEIN_KINASE_ATP"/>
    <property type="match status" value="1"/>
</dbReference>
<dbReference type="InterPro" id="IPR003527">
    <property type="entry name" value="MAP_kinase_CS"/>
</dbReference>
<feature type="non-terminal residue" evidence="13">
    <location>
        <position position="1"/>
    </location>
</feature>
<dbReference type="PANTHER" id="PTHR24055">
    <property type="entry name" value="MITOGEN-ACTIVATED PROTEIN KINASE"/>
    <property type="match status" value="1"/>
</dbReference>
<keyword evidence="4" id="KW-0808">Transferase</keyword>
<evidence type="ECO:0000256" key="4">
    <source>
        <dbReference type="ARBA" id="ARBA00022679"/>
    </source>
</evidence>
<dbReference type="PROSITE" id="PS50011">
    <property type="entry name" value="PROTEIN_KINASE_DOM"/>
    <property type="match status" value="1"/>
</dbReference>
<comment type="caution">
    <text evidence="13">The sequence shown here is derived from an EMBL/GenBank/DDBJ whole genome shotgun (WGS) entry which is preliminary data.</text>
</comment>
<feature type="region of interest" description="Disordered" evidence="11">
    <location>
        <begin position="368"/>
        <end position="393"/>
    </location>
</feature>
<gene>
    <name evidence="13" type="ORF">KI387_040351</name>
</gene>
<comment type="catalytic activity">
    <reaction evidence="8">
        <text>L-threonyl-[protein] + ATP = O-phospho-L-threonyl-[protein] + ADP + H(+)</text>
        <dbReference type="Rhea" id="RHEA:46608"/>
        <dbReference type="Rhea" id="RHEA-COMP:11060"/>
        <dbReference type="Rhea" id="RHEA-COMP:11605"/>
        <dbReference type="ChEBI" id="CHEBI:15378"/>
        <dbReference type="ChEBI" id="CHEBI:30013"/>
        <dbReference type="ChEBI" id="CHEBI:30616"/>
        <dbReference type="ChEBI" id="CHEBI:61977"/>
        <dbReference type="ChEBI" id="CHEBI:456216"/>
        <dbReference type="EC" id="2.7.11.1"/>
    </reaction>
</comment>
<keyword evidence="3" id="KW-0723">Serine/threonine-protein kinase</keyword>
<feature type="non-terminal residue" evidence="13">
    <location>
        <position position="393"/>
    </location>
</feature>
<dbReference type="Pfam" id="PF00069">
    <property type="entry name" value="Pkinase"/>
    <property type="match status" value="1"/>
</dbReference>
<accession>A0AA38F6K0</accession>
<evidence type="ECO:0000256" key="10">
    <source>
        <dbReference type="PROSITE-ProRule" id="PRU10141"/>
    </source>
</evidence>
<evidence type="ECO:0000256" key="2">
    <source>
        <dbReference type="ARBA" id="ARBA00012513"/>
    </source>
</evidence>
<evidence type="ECO:0000256" key="1">
    <source>
        <dbReference type="ARBA" id="ARBA00008832"/>
    </source>
</evidence>
<evidence type="ECO:0000256" key="7">
    <source>
        <dbReference type="ARBA" id="ARBA00022840"/>
    </source>
</evidence>
<keyword evidence="6" id="KW-0418">Kinase</keyword>
<keyword evidence="7 10" id="KW-0067">ATP-binding</keyword>
<dbReference type="GO" id="GO:0004707">
    <property type="term" value="F:MAP kinase activity"/>
    <property type="evidence" value="ECO:0007669"/>
    <property type="project" value="InterPro"/>
</dbReference>
<evidence type="ECO:0000256" key="5">
    <source>
        <dbReference type="ARBA" id="ARBA00022741"/>
    </source>
</evidence>
<dbReference type="GO" id="GO:0005524">
    <property type="term" value="F:ATP binding"/>
    <property type="evidence" value="ECO:0007669"/>
    <property type="project" value="UniProtKB-UniRule"/>
</dbReference>
<organism evidence="13 14">
    <name type="scientific">Taxus chinensis</name>
    <name type="common">Chinese yew</name>
    <name type="synonym">Taxus wallichiana var. chinensis</name>
    <dbReference type="NCBI Taxonomy" id="29808"/>
    <lineage>
        <taxon>Eukaryota</taxon>
        <taxon>Viridiplantae</taxon>
        <taxon>Streptophyta</taxon>
        <taxon>Embryophyta</taxon>
        <taxon>Tracheophyta</taxon>
        <taxon>Spermatophyta</taxon>
        <taxon>Pinopsida</taxon>
        <taxon>Pinidae</taxon>
        <taxon>Conifers II</taxon>
        <taxon>Cupressales</taxon>
        <taxon>Taxaceae</taxon>
        <taxon>Taxus</taxon>
    </lineage>
</organism>
<dbReference type="Gene3D" id="1.10.510.10">
    <property type="entry name" value="Transferase(Phosphotransferase) domain 1"/>
    <property type="match status" value="1"/>
</dbReference>
<feature type="compositionally biased region" description="Polar residues" evidence="11">
    <location>
        <begin position="376"/>
        <end position="393"/>
    </location>
</feature>
<evidence type="ECO:0000313" key="13">
    <source>
        <dbReference type="EMBL" id="KAH9294444.1"/>
    </source>
</evidence>
<dbReference type="PROSITE" id="PS01351">
    <property type="entry name" value="MAPK"/>
    <property type="match status" value="1"/>
</dbReference>
<dbReference type="FunFam" id="3.30.200.20:FF:000046">
    <property type="entry name" value="Mitogen-activated protein kinase"/>
    <property type="match status" value="1"/>
</dbReference>
<dbReference type="SUPFAM" id="SSF56112">
    <property type="entry name" value="Protein kinase-like (PK-like)"/>
    <property type="match status" value="1"/>
</dbReference>
<evidence type="ECO:0000256" key="6">
    <source>
        <dbReference type="ARBA" id="ARBA00022777"/>
    </source>
</evidence>